<organism evidence="1">
    <name type="scientific">viral metagenome</name>
    <dbReference type="NCBI Taxonomy" id="1070528"/>
    <lineage>
        <taxon>unclassified sequences</taxon>
        <taxon>metagenomes</taxon>
        <taxon>organismal metagenomes</taxon>
    </lineage>
</organism>
<sequence length="52" mass="6603">MLHAKSRPFFFLYFFLFFFECKKKMLHAKSRPFFKSLRKVVKKEEQRCLYKF</sequence>
<protein>
    <submittedName>
        <fullName evidence="1">Uncharacterized protein</fullName>
    </submittedName>
</protein>
<proteinExistence type="predicted"/>
<accession>A0A6C0EGF3</accession>
<reference evidence="1" key="1">
    <citation type="journal article" date="2020" name="Nature">
        <title>Giant virus diversity and host interactions through global metagenomics.</title>
        <authorList>
            <person name="Schulz F."/>
            <person name="Roux S."/>
            <person name="Paez-Espino D."/>
            <person name="Jungbluth S."/>
            <person name="Walsh D.A."/>
            <person name="Denef V.J."/>
            <person name="McMahon K.D."/>
            <person name="Konstantinidis K.T."/>
            <person name="Eloe-Fadrosh E.A."/>
            <person name="Kyrpides N.C."/>
            <person name="Woyke T."/>
        </authorList>
    </citation>
    <scope>NUCLEOTIDE SEQUENCE</scope>
    <source>
        <strain evidence="1">GVMAG-M-3300000115-19</strain>
    </source>
</reference>
<name>A0A6C0EGF3_9ZZZZ</name>
<dbReference type="AlphaFoldDB" id="A0A6C0EGF3"/>
<dbReference type="EMBL" id="MN738843">
    <property type="protein sequence ID" value="QHT27832.1"/>
    <property type="molecule type" value="Genomic_DNA"/>
</dbReference>
<evidence type="ECO:0000313" key="1">
    <source>
        <dbReference type="EMBL" id="QHT27832.1"/>
    </source>
</evidence>